<protein>
    <submittedName>
        <fullName evidence="1">Uncharacterized protein</fullName>
    </submittedName>
</protein>
<dbReference type="AlphaFoldDB" id="A0AAV4QLC7"/>
<keyword evidence="2" id="KW-1185">Reference proteome</keyword>
<organism evidence="1 2">
    <name type="scientific">Caerostris darwini</name>
    <dbReference type="NCBI Taxonomy" id="1538125"/>
    <lineage>
        <taxon>Eukaryota</taxon>
        <taxon>Metazoa</taxon>
        <taxon>Ecdysozoa</taxon>
        <taxon>Arthropoda</taxon>
        <taxon>Chelicerata</taxon>
        <taxon>Arachnida</taxon>
        <taxon>Araneae</taxon>
        <taxon>Araneomorphae</taxon>
        <taxon>Entelegynae</taxon>
        <taxon>Araneoidea</taxon>
        <taxon>Araneidae</taxon>
        <taxon>Caerostris</taxon>
    </lineage>
</organism>
<name>A0AAV4QLC7_9ARAC</name>
<comment type="caution">
    <text evidence="1">The sequence shown here is derived from an EMBL/GenBank/DDBJ whole genome shotgun (WGS) entry which is preliminary data.</text>
</comment>
<dbReference type="EMBL" id="BPLQ01004553">
    <property type="protein sequence ID" value="GIY08870.1"/>
    <property type="molecule type" value="Genomic_DNA"/>
</dbReference>
<evidence type="ECO:0000313" key="2">
    <source>
        <dbReference type="Proteomes" id="UP001054837"/>
    </source>
</evidence>
<proteinExistence type="predicted"/>
<accession>A0AAV4QLC7</accession>
<dbReference type="Proteomes" id="UP001054837">
    <property type="component" value="Unassembled WGS sequence"/>
</dbReference>
<evidence type="ECO:0000313" key="1">
    <source>
        <dbReference type="EMBL" id="GIY08870.1"/>
    </source>
</evidence>
<reference evidence="1 2" key="1">
    <citation type="submission" date="2021-06" db="EMBL/GenBank/DDBJ databases">
        <title>Caerostris darwini draft genome.</title>
        <authorList>
            <person name="Kono N."/>
            <person name="Arakawa K."/>
        </authorList>
    </citation>
    <scope>NUCLEOTIDE SEQUENCE [LARGE SCALE GENOMIC DNA]</scope>
</reference>
<sequence>MRLLVRLSSGLNDDARYYRAPIEYHLPSEAPIRATIPENEQRNRRNNITSRTVVTEEPDGWAFLRQRNSMKQRLANASSLYVFVRRP</sequence>
<gene>
    <name evidence="1" type="ORF">CDAR_169401</name>
</gene>